<feature type="domain" description="SsuA/THI5-like" evidence="6">
    <location>
        <begin position="113"/>
        <end position="309"/>
    </location>
</feature>
<dbReference type="Proteomes" id="UP001500064">
    <property type="component" value="Unassembled WGS sequence"/>
</dbReference>
<dbReference type="InterPro" id="IPR035906">
    <property type="entry name" value="MetI-like_sf"/>
</dbReference>
<evidence type="ECO:0000313" key="7">
    <source>
        <dbReference type="EMBL" id="GAA1688160.1"/>
    </source>
</evidence>
<keyword evidence="2 5" id="KW-0812">Transmembrane</keyword>
<evidence type="ECO:0000256" key="4">
    <source>
        <dbReference type="ARBA" id="ARBA00023136"/>
    </source>
</evidence>
<dbReference type="PANTHER" id="PTHR30024">
    <property type="entry name" value="ALIPHATIC SULFONATES-BINDING PROTEIN-RELATED"/>
    <property type="match status" value="1"/>
</dbReference>
<evidence type="ECO:0000256" key="3">
    <source>
        <dbReference type="ARBA" id="ARBA00022989"/>
    </source>
</evidence>
<keyword evidence="3 5" id="KW-1133">Transmembrane helix</keyword>
<comment type="subcellular location">
    <subcellularLocation>
        <location evidence="1">Membrane</location>
        <topology evidence="1">Multi-pass membrane protein</topology>
    </subcellularLocation>
</comment>
<gene>
    <name evidence="7" type="ORF">GCM10009733_100980</name>
</gene>
<accession>A0ABN2HJM8</accession>
<comment type="caution">
    <text evidence="7">The sequence shown here is derived from an EMBL/GenBank/DDBJ whole genome shotgun (WGS) entry which is preliminary data.</text>
</comment>
<evidence type="ECO:0000313" key="8">
    <source>
        <dbReference type="Proteomes" id="UP001500064"/>
    </source>
</evidence>
<evidence type="ECO:0000256" key="5">
    <source>
        <dbReference type="SAM" id="Phobius"/>
    </source>
</evidence>
<dbReference type="SUPFAM" id="SSF53850">
    <property type="entry name" value="Periplasmic binding protein-like II"/>
    <property type="match status" value="1"/>
</dbReference>
<organism evidence="7 8">
    <name type="scientific">Nonomuraea maheshkhaliensis</name>
    <dbReference type="NCBI Taxonomy" id="419590"/>
    <lineage>
        <taxon>Bacteria</taxon>
        <taxon>Bacillati</taxon>
        <taxon>Actinomycetota</taxon>
        <taxon>Actinomycetes</taxon>
        <taxon>Streptosporangiales</taxon>
        <taxon>Streptosporangiaceae</taxon>
        <taxon>Nonomuraea</taxon>
    </lineage>
</organism>
<dbReference type="EMBL" id="BAAAMU010000158">
    <property type="protein sequence ID" value="GAA1688160.1"/>
    <property type="molecule type" value="Genomic_DNA"/>
</dbReference>
<dbReference type="RefSeq" id="WP_346114326.1">
    <property type="nucleotide sequence ID" value="NZ_BAAAMU010000158.1"/>
</dbReference>
<feature type="transmembrane region" description="Helical" evidence="5">
    <location>
        <begin position="86"/>
        <end position="104"/>
    </location>
</feature>
<feature type="transmembrane region" description="Helical" evidence="5">
    <location>
        <begin position="49"/>
        <end position="66"/>
    </location>
</feature>
<dbReference type="Gene3D" id="3.40.190.10">
    <property type="entry name" value="Periplasmic binding protein-like II"/>
    <property type="match status" value="2"/>
</dbReference>
<dbReference type="Pfam" id="PF09084">
    <property type="entry name" value="NMT1"/>
    <property type="match status" value="1"/>
</dbReference>
<feature type="transmembrane region" description="Helical" evidence="5">
    <location>
        <begin position="20"/>
        <end position="37"/>
    </location>
</feature>
<evidence type="ECO:0000256" key="1">
    <source>
        <dbReference type="ARBA" id="ARBA00004141"/>
    </source>
</evidence>
<sequence>MAGLLCLAEAGGRLGFVSTVQFPLASTVLLTAAGLAADPEFPLDVGLTFAGWALGLLLTVALAVPAGLLPGSVPAIERALRPLIEFLRPIPSVALIPLAAFLFTERLSLKVAIKVTTEQITGGAAAMPDLVSGKLDIMHGNYVSALLAAAGGTVKLKIVGAAYAAKPGNFTLMTKKGSPITELSQFKGHTIGADTLNNIATLTMSALLKPVGLAPQDVKFDERPFPEMAGALDSGQVEVAFLPEPFSQAAASQSGAVEPAEPFAGPLADFPIAGHLTTETFAAQTPKVVAAFQRALRRAAELALSNPAEVAPALEKYTKIDRATAATMKLGGFATAVDPAKVQRVADLMLEFGYLKQKFDVTSLIAPAPGS</sequence>
<dbReference type="InterPro" id="IPR015168">
    <property type="entry name" value="SsuA/THI5"/>
</dbReference>
<keyword evidence="8" id="KW-1185">Reference proteome</keyword>
<evidence type="ECO:0000259" key="6">
    <source>
        <dbReference type="Pfam" id="PF09084"/>
    </source>
</evidence>
<reference evidence="7 8" key="1">
    <citation type="journal article" date="2019" name="Int. J. Syst. Evol. Microbiol.">
        <title>The Global Catalogue of Microorganisms (GCM) 10K type strain sequencing project: providing services to taxonomists for standard genome sequencing and annotation.</title>
        <authorList>
            <consortium name="The Broad Institute Genomics Platform"/>
            <consortium name="The Broad Institute Genome Sequencing Center for Infectious Disease"/>
            <person name="Wu L."/>
            <person name="Ma J."/>
        </authorList>
    </citation>
    <scope>NUCLEOTIDE SEQUENCE [LARGE SCALE GENOMIC DNA]</scope>
    <source>
        <strain evidence="7 8">JCM 13929</strain>
    </source>
</reference>
<proteinExistence type="predicted"/>
<keyword evidence="4 5" id="KW-0472">Membrane</keyword>
<dbReference type="PANTHER" id="PTHR30024:SF42">
    <property type="entry name" value="ALIPHATIC SULFONATES-BINDING PROTEIN-RELATED"/>
    <property type="match status" value="1"/>
</dbReference>
<name>A0ABN2HJM8_9ACTN</name>
<dbReference type="SUPFAM" id="SSF161098">
    <property type="entry name" value="MetI-like"/>
    <property type="match status" value="1"/>
</dbReference>
<protein>
    <recommendedName>
        <fullName evidence="6">SsuA/THI5-like domain-containing protein</fullName>
    </recommendedName>
</protein>
<evidence type="ECO:0000256" key="2">
    <source>
        <dbReference type="ARBA" id="ARBA00022692"/>
    </source>
</evidence>